<dbReference type="KEGG" id="aym:YM304_25490"/>
<dbReference type="InterPro" id="IPR002563">
    <property type="entry name" value="Flavin_Rdtase-like_dom"/>
</dbReference>
<evidence type="ECO:0000259" key="2">
    <source>
        <dbReference type="SMART" id="SM00903"/>
    </source>
</evidence>
<dbReference type="PANTHER" id="PTHR30466">
    <property type="entry name" value="FLAVIN REDUCTASE"/>
    <property type="match status" value="1"/>
</dbReference>
<proteinExistence type="predicted"/>
<dbReference type="GO" id="GO:0042602">
    <property type="term" value="F:riboflavin reductase (NADPH) activity"/>
    <property type="evidence" value="ECO:0007669"/>
    <property type="project" value="TreeGrafter"/>
</dbReference>
<name>A0A6C7E924_ILUCY</name>
<dbReference type="SUPFAM" id="SSF50475">
    <property type="entry name" value="FMN-binding split barrel"/>
    <property type="match status" value="1"/>
</dbReference>
<reference evidence="3 4" key="1">
    <citation type="journal article" date="2013" name="Int. J. Syst. Evol. Microbiol.">
        <title>Ilumatobacter nonamiense sp. nov. and Ilumatobacter coccineum sp. nov., isolated from seashore sand.</title>
        <authorList>
            <person name="Matsumoto A."/>
            <person name="Kasai H."/>
            <person name="Matsuo Y."/>
            <person name="Shizuri Y."/>
            <person name="Ichikawa N."/>
            <person name="Fujita N."/>
            <person name="Omura S."/>
            <person name="Takahashi Y."/>
        </authorList>
    </citation>
    <scope>NUCLEOTIDE SEQUENCE [LARGE SCALE GENOMIC DNA]</scope>
    <source>
        <strain evidence="4">NBRC 103263 / KCTC 29153 / YM16-304</strain>
    </source>
</reference>
<dbReference type="Gene3D" id="2.30.110.10">
    <property type="entry name" value="Electron Transport, Fmn-binding Protein, Chain A"/>
    <property type="match status" value="1"/>
</dbReference>
<evidence type="ECO:0000313" key="3">
    <source>
        <dbReference type="EMBL" id="BAN02863.1"/>
    </source>
</evidence>
<dbReference type="SMART" id="SM00903">
    <property type="entry name" value="Flavin_Reduct"/>
    <property type="match status" value="1"/>
</dbReference>
<evidence type="ECO:0000256" key="1">
    <source>
        <dbReference type="ARBA" id="ARBA00023002"/>
    </source>
</evidence>
<gene>
    <name evidence="3" type="ORF">YM304_25490</name>
</gene>
<dbReference type="Proteomes" id="UP000011863">
    <property type="component" value="Chromosome"/>
</dbReference>
<feature type="domain" description="Flavin reductase like" evidence="2">
    <location>
        <begin position="10"/>
        <end position="159"/>
    </location>
</feature>
<dbReference type="Pfam" id="PF01613">
    <property type="entry name" value="Flavin_Reduct"/>
    <property type="match status" value="1"/>
</dbReference>
<keyword evidence="4" id="KW-1185">Reference proteome</keyword>
<accession>A0A6C7E924</accession>
<organism evidence="3 4">
    <name type="scientific">Ilumatobacter coccineus (strain NBRC 103263 / KCTC 29153 / YM16-304)</name>
    <dbReference type="NCBI Taxonomy" id="1313172"/>
    <lineage>
        <taxon>Bacteria</taxon>
        <taxon>Bacillati</taxon>
        <taxon>Actinomycetota</taxon>
        <taxon>Acidimicrobiia</taxon>
        <taxon>Acidimicrobiales</taxon>
        <taxon>Ilumatobacteraceae</taxon>
        <taxon>Ilumatobacter</taxon>
    </lineage>
</organism>
<dbReference type="PANTHER" id="PTHR30466:SF1">
    <property type="entry name" value="FMN REDUCTASE (NADH) RUTF"/>
    <property type="match status" value="1"/>
</dbReference>
<dbReference type="OrthoDB" id="9792858at2"/>
<dbReference type="EMBL" id="AP012057">
    <property type="protein sequence ID" value="BAN02863.1"/>
    <property type="molecule type" value="Genomic_DNA"/>
</dbReference>
<dbReference type="RefSeq" id="WP_015442110.1">
    <property type="nucleotide sequence ID" value="NC_020520.1"/>
</dbReference>
<dbReference type="InterPro" id="IPR012349">
    <property type="entry name" value="Split_barrel_FMN-bd"/>
</dbReference>
<dbReference type="GO" id="GO:0010181">
    <property type="term" value="F:FMN binding"/>
    <property type="evidence" value="ECO:0007669"/>
    <property type="project" value="InterPro"/>
</dbReference>
<dbReference type="AlphaFoldDB" id="A0A6C7E924"/>
<dbReference type="InterPro" id="IPR050268">
    <property type="entry name" value="NADH-dep_flavin_reductase"/>
</dbReference>
<protein>
    <submittedName>
        <fullName evidence="3">Putative oxidoreductase</fullName>
    </submittedName>
</protein>
<sequence>MIDRDIKQCLGQMIKGVEVVGAAHDGVMRAYTSHWVSQVSFEEPIVMASVSPKHDTHPLMVASGQFTVSILGADQISEGQYFSYPGHKMRYVADEYITPWPDADHGLPVVPNAIAWMRCETFQITPMEDHELFFARVVEVQPNRLKDPPLLYSSRLGWRMTGDKAREPGVSIRDQLLERVATEFGDD</sequence>
<keyword evidence="1" id="KW-0560">Oxidoreductase</keyword>
<evidence type="ECO:0000313" key="4">
    <source>
        <dbReference type="Proteomes" id="UP000011863"/>
    </source>
</evidence>